<sequence>MLGEDAQRYQEEAQRLRDFSRKVSDGMQGENSMGAALREARGVAGHSGKSFAGLANGHAAALSKSPGAQQSPNGDKKAHAYPVDGPKPGGANWTGSLVKGSNLKRSGSVKDLIQKFSGGENGRASPTGSTASSPTGSPVGAGDRSGKAALKSSSDSGSMEDGKGALDRGASALTNGDGGGGTPEQSPLPSIKVTPPARGTDPGAEGGSQCFEGSADSDAGRGVSPGKGGPRDGSEPGYGMGSESDFDPSKQPGSPPSEDEAPNPRVARNPKYQLFLGSDVIRNGSRDPDGTAGENGPRSSRWESGTSRSGPNHRGSLESLASRDWDTMSDRMGGFESPPRVFNSPYTSPSIDFNPSYRMSEYKVQDALSPATSELNLFGFNSSRSTSPVPSPTVTLPRRQYSAYDTLTRRREVMSNTLPMRPGVPNKRDFIEELTRQLTECQRRNQFLEAESVEMDKERNQIRFEMRGLLVNNEDLLRTNTQLQVEMKRMRDRMAEMEGENLLMNERFREMESELKEAREVMVEANTQEYAFNFLQQSLKNKIQDAEEALEKQTQHSQELSEKVWHMERELEELKIEKQTRDKKLADLSSTVLRLETELGEALQVSNQATAELSLQQKLKDDAEQRVEELEESLMEKNQELQRAQQTISKLQGEVSGKLIDKERTLEEEIQLRERAQLQCKQAERTLEDLQMELQTLAQSKEDVVKQLKQAQEKMIDLESDLEEMHDSEQRWASKHKRAIEQTEQLQLKLIQEKDLNDQLECEKAVLERQIRELRLEVEELQSSRVQEDVITKAESRVKDLENSLRAEERNKIVLTNNIGKLERKVKELSDQLEEENRLATEQKDLMTQRIRSLKRQLNEVEEEASRRETQHRHTHRELAEERETSSRLQRQLLDQHLKMKRNESLTVRQTMENLRLDLSVDEDDEPVMEPKSSMA</sequence>
<feature type="region of interest" description="Disordered" evidence="3">
    <location>
        <begin position="857"/>
        <end position="888"/>
    </location>
</feature>
<dbReference type="Proteomes" id="UP001046870">
    <property type="component" value="Chromosome 6"/>
</dbReference>
<feature type="compositionally biased region" description="Low complexity" evidence="3">
    <location>
        <begin position="124"/>
        <end position="138"/>
    </location>
</feature>
<evidence type="ECO:0000259" key="4">
    <source>
        <dbReference type="Pfam" id="PF01576"/>
    </source>
</evidence>
<feature type="compositionally biased region" description="Basic and acidic residues" evidence="3">
    <location>
        <begin position="877"/>
        <end position="886"/>
    </location>
</feature>
<dbReference type="Pfam" id="PF01576">
    <property type="entry name" value="Myosin_tail_1"/>
    <property type="match status" value="1"/>
</dbReference>
<keyword evidence="6" id="KW-1185">Reference proteome</keyword>
<evidence type="ECO:0000313" key="6">
    <source>
        <dbReference type="Proteomes" id="UP001046870"/>
    </source>
</evidence>
<reference evidence="5" key="1">
    <citation type="submission" date="2021-01" db="EMBL/GenBank/DDBJ databases">
        <authorList>
            <person name="Zahm M."/>
            <person name="Roques C."/>
            <person name="Cabau C."/>
            <person name="Klopp C."/>
            <person name="Donnadieu C."/>
            <person name="Jouanno E."/>
            <person name="Lampietro C."/>
            <person name="Louis A."/>
            <person name="Herpin A."/>
            <person name="Echchiki A."/>
            <person name="Berthelot C."/>
            <person name="Parey E."/>
            <person name="Roest-Crollius H."/>
            <person name="Braasch I."/>
            <person name="Postlethwait J."/>
            <person name="Bobe J."/>
            <person name="Montfort J."/>
            <person name="Bouchez O."/>
            <person name="Begum T."/>
            <person name="Mejri S."/>
            <person name="Adams A."/>
            <person name="Chen W.-J."/>
            <person name="Guiguen Y."/>
        </authorList>
    </citation>
    <scope>NUCLEOTIDE SEQUENCE</scope>
    <source>
        <strain evidence="5">YG-15Mar2019-1</strain>
        <tissue evidence="5">Brain</tissue>
    </source>
</reference>
<dbReference type="PANTHER" id="PTHR46349">
    <property type="entry name" value="CINGULIN-LIKE PROTEIN 1-RELATED"/>
    <property type="match status" value="1"/>
</dbReference>
<dbReference type="EMBL" id="JAFDVH010000006">
    <property type="protein sequence ID" value="KAG7477132.1"/>
    <property type="molecule type" value="Genomic_DNA"/>
</dbReference>
<dbReference type="GO" id="GO:0005923">
    <property type="term" value="C:bicellular tight junction"/>
    <property type="evidence" value="ECO:0007669"/>
    <property type="project" value="TreeGrafter"/>
</dbReference>
<dbReference type="OrthoDB" id="8854891at2759"/>
<dbReference type="PANTHER" id="PTHR46349:SF2">
    <property type="entry name" value="CINGULIN-LIKE PROTEIN 1"/>
    <property type="match status" value="1"/>
</dbReference>
<dbReference type="AlphaFoldDB" id="A0A9D3Q3I7"/>
<comment type="caution">
    <text evidence="5">The sequence shown here is derived from an EMBL/GenBank/DDBJ whole genome shotgun (WGS) entry which is preliminary data.</text>
</comment>
<evidence type="ECO:0000256" key="3">
    <source>
        <dbReference type="SAM" id="MobiDB-lite"/>
    </source>
</evidence>
<dbReference type="InterPro" id="IPR002928">
    <property type="entry name" value="Myosin_tail"/>
</dbReference>
<keyword evidence="1 2" id="KW-0175">Coiled coil</keyword>
<feature type="region of interest" description="Disordered" evidence="3">
    <location>
        <begin position="912"/>
        <end position="936"/>
    </location>
</feature>
<evidence type="ECO:0000313" key="5">
    <source>
        <dbReference type="EMBL" id="KAG7477132.1"/>
    </source>
</evidence>
<feature type="coiled-coil region" evidence="2">
    <location>
        <begin position="431"/>
        <end position="577"/>
    </location>
</feature>
<organism evidence="5 6">
    <name type="scientific">Megalops atlanticus</name>
    <name type="common">Tarpon</name>
    <name type="synonym">Clupea gigantea</name>
    <dbReference type="NCBI Taxonomy" id="7932"/>
    <lineage>
        <taxon>Eukaryota</taxon>
        <taxon>Metazoa</taxon>
        <taxon>Chordata</taxon>
        <taxon>Craniata</taxon>
        <taxon>Vertebrata</taxon>
        <taxon>Euteleostomi</taxon>
        <taxon>Actinopterygii</taxon>
        <taxon>Neopterygii</taxon>
        <taxon>Teleostei</taxon>
        <taxon>Elopiformes</taxon>
        <taxon>Megalopidae</taxon>
        <taxon>Megalops</taxon>
    </lineage>
</organism>
<gene>
    <name evidence="5" type="ORF">MATL_G00090890</name>
</gene>
<accession>A0A9D3Q3I7</accession>
<feature type="domain" description="Myosin tail" evidence="4">
    <location>
        <begin position="668"/>
        <end position="893"/>
    </location>
</feature>
<dbReference type="GO" id="GO:0150105">
    <property type="term" value="P:protein localization to cell-cell junction"/>
    <property type="evidence" value="ECO:0007669"/>
    <property type="project" value="TreeGrafter"/>
</dbReference>
<proteinExistence type="predicted"/>
<dbReference type="GO" id="GO:0016459">
    <property type="term" value="C:myosin complex"/>
    <property type="evidence" value="ECO:0007669"/>
    <property type="project" value="InterPro"/>
</dbReference>
<feature type="region of interest" description="Disordered" evidence="3">
    <location>
        <begin position="1"/>
        <end position="347"/>
    </location>
</feature>
<feature type="compositionally biased region" description="Basic and acidic residues" evidence="3">
    <location>
        <begin position="1"/>
        <end position="24"/>
    </location>
</feature>
<name>A0A9D3Q3I7_MEGAT</name>
<protein>
    <recommendedName>
        <fullName evidence="4">Myosin tail domain-containing protein</fullName>
    </recommendedName>
</protein>
<evidence type="ECO:0000256" key="2">
    <source>
        <dbReference type="SAM" id="Coils"/>
    </source>
</evidence>
<evidence type="ECO:0000256" key="1">
    <source>
        <dbReference type="ARBA" id="ARBA00023054"/>
    </source>
</evidence>